<dbReference type="Proteomes" id="UP000188268">
    <property type="component" value="Unassembled WGS sequence"/>
</dbReference>
<organism evidence="1 2">
    <name type="scientific">Corchorus capsularis</name>
    <name type="common">Jute</name>
    <dbReference type="NCBI Taxonomy" id="210143"/>
    <lineage>
        <taxon>Eukaryota</taxon>
        <taxon>Viridiplantae</taxon>
        <taxon>Streptophyta</taxon>
        <taxon>Embryophyta</taxon>
        <taxon>Tracheophyta</taxon>
        <taxon>Spermatophyta</taxon>
        <taxon>Magnoliopsida</taxon>
        <taxon>eudicotyledons</taxon>
        <taxon>Gunneridae</taxon>
        <taxon>Pentapetalae</taxon>
        <taxon>rosids</taxon>
        <taxon>malvids</taxon>
        <taxon>Malvales</taxon>
        <taxon>Malvaceae</taxon>
        <taxon>Grewioideae</taxon>
        <taxon>Apeibeae</taxon>
        <taxon>Corchorus</taxon>
    </lineage>
</organism>
<accession>A0A1R3KL89</accession>
<proteinExistence type="predicted"/>
<dbReference type="AlphaFoldDB" id="A0A1R3KL89"/>
<gene>
    <name evidence="1" type="ORF">CCACVL1_01204</name>
</gene>
<sequence>MTESHKELTLEGSRMFNVPQLTFTLDSFEESMG</sequence>
<comment type="caution">
    <text evidence="1">The sequence shown here is derived from an EMBL/GenBank/DDBJ whole genome shotgun (WGS) entry which is preliminary data.</text>
</comment>
<evidence type="ECO:0000313" key="1">
    <source>
        <dbReference type="EMBL" id="OMP07853.1"/>
    </source>
</evidence>
<keyword evidence="2" id="KW-1185">Reference proteome</keyword>
<dbReference type="Gramene" id="OMP07853">
    <property type="protein sequence ID" value="OMP07853"/>
    <property type="gene ID" value="CCACVL1_01204"/>
</dbReference>
<reference evidence="1 2" key="1">
    <citation type="submission" date="2013-09" db="EMBL/GenBank/DDBJ databases">
        <title>Corchorus capsularis genome sequencing.</title>
        <authorList>
            <person name="Alam M."/>
            <person name="Haque M.S."/>
            <person name="Islam M.S."/>
            <person name="Emdad E.M."/>
            <person name="Islam M.M."/>
            <person name="Ahmed B."/>
            <person name="Halim A."/>
            <person name="Hossen Q.M.M."/>
            <person name="Hossain M.Z."/>
            <person name="Ahmed R."/>
            <person name="Khan M.M."/>
            <person name="Islam R."/>
            <person name="Rashid M.M."/>
            <person name="Khan S.A."/>
            <person name="Rahman M.S."/>
            <person name="Alam M."/>
        </authorList>
    </citation>
    <scope>NUCLEOTIDE SEQUENCE [LARGE SCALE GENOMIC DNA]</scope>
    <source>
        <strain evidence="2">cv. CVL-1</strain>
        <tissue evidence="1">Whole seedling</tissue>
    </source>
</reference>
<name>A0A1R3KL89_COCAP</name>
<evidence type="ECO:0000313" key="2">
    <source>
        <dbReference type="Proteomes" id="UP000188268"/>
    </source>
</evidence>
<protein>
    <submittedName>
        <fullName evidence="1">Uncharacterized protein</fullName>
    </submittedName>
</protein>
<dbReference type="EMBL" id="AWWV01004155">
    <property type="protein sequence ID" value="OMP07853.1"/>
    <property type="molecule type" value="Genomic_DNA"/>
</dbReference>